<dbReference type="Gene3D" id="3.40.109.10">
    <property type="entry name" value="NADH Oxidase"/>
    <property type="match status" value="1"/>
</dbReference>
<dbReference type="EC" id="1.6.-.-" evidence="5"/>
<evidence type="ECO:0000313" key="6">
    <source>
        <dbReference type="Proteomes" id="UP000249008"/>
    </source>
</evidence>
<dbReference type="PANTHER" id="PTHR23026">
    <property type="entry name" value="NADPH NITROREDUCTASE"/>
    <property type="match status" value="1"/>
</dbReference>
<dbReference type="AlphaFoldDB" id="A0AAX2JFA5"/>
<keyword evidence="2" id="KW-0288">FMN</keyword>
<dbReference type="SUPFAM" id="SSF55469">
    <property type="entry name" value="FMN-dependent nitroreductase-like"/>
    <property type="match status" value="1"/>
</dbReference>
<dbReference type="InterPro" id="IPR029479">
    <property type="entry name" value="Nitroreductase"/>
</dbReference>
<dbReference type="KEGG" id="ful:C4N20_06950"/>
<keyword evidence="3 5" id="KW-0560">Oxidoreductase</keyword>
<dbReference type="CDD" id="cd02136">
    <property type="entry name" value="PnbA_NfnB-like"/>
    <property type="match status" value="1"/>
</dbReference>
<dbReference type="EMBL" id="LS483487">
    <property type="protein sequence ID" value="SQJ17137.1"/>
    <property type="molecule type" value="Genomic_DNA"/>
</dbReference>
<gene>
    <name evidence="5" type="primary">nfrA_2</name>
    <name evidence="5" type="ORF">NCTC12112_03282</name>
</gene>
<sequence length="186" mass="21394">MSIISCINERRSIRSYKDEPISEKIINELLELGTKAATGSAMEPWGFVVIQDKEEIKKLSEEIKKHLVENFDEFPYLKQYKNWVENPKYNVFYDAGTLVIIYGNTDSHCNIYDCSLVAGNIMLGAYEMGIGSCWIGFGEYILNTKEFKEKYGVPENYHVVCPLTLGYMKIKLKPPVRKSPVIFNKK</sequence>
<dbReference type="RefSeq" id="WP_005982491.1">
    <property type="nucleotide sequence ID" value="NZ_CABKNW010000008.1"/>
</dbReference>
<dbReference type="Proteomes" id="UP000249008">
    <property type="component" value="Chromosome 1"/>
</dbReference>
<evidence type="ECO:0000259" key="4">
    <source>
        <dbReference type="Pfam" id="PF00881"/>
    </source>
</evidence>
<dbReference type="PANTHER" id="PTHR23026:SF90">
    <property type="entry name" value="IODOTYROSINE DEIODINASE 1"/>
    <property type="match status" value="1"/>
</dbReference>
<accession>A0AAX2JFA5</accession>
<evidence type="ECO:0000256" key="3">
    <source>
        <dbReference type="ARBA" id="ARBA00023002"/>
    </source>
</evidence>
<name>A0AAX2JFA5_9FUSO</name>
<dbReference type="InterPro" id="IPR050627">
    <property type="entry name" value="Nitroreductase/BluB"/>
</dbReference>
<evidence type="ECO:0000256" key="1">
    <source>
        <dbReference type="ARBA" id="ARBA00022630"/>
    </source>
</evidence>
<dbReference type="GO" id="GO:0016491">
    <property type="term" value="F:oxidoreductase activity"/>
    <property type="evidence" value="ECO:0007669"/>
    <property type="project" value="UniProtKB-KW"/>
</dbReference>
<evidence type="ECO:0000313" key="5">
    <source>
        <dbReference type="EMBL" id="SQJ17137.1"/>
    </source>
</evidence>
<organism evidence="5 6">
    <name type="scientific">Fusobacterium ulcerans</name>
    <dbReference type="NCBI Taxonomy" id="861"/>
    <lineage>
        <taxon>Bacteria</taxon>
        <taxon>Fusobacteriati</taxon>
        <taxon>Fusobacteriota</taxon>
        <taxon>Fusobacteriia</taxon>
        <taxon>Fusobacteriales</taxon>
        <taxon>Fusobacteriaceae</taxon>
        <taxon>Fusobacterium</taxon>
    </lineage>
</organism>
<evidence type="ECO:0000256" key="2">
    <source>
        <dbReference type="ARBA" id="ARBA00022643"/>
    </source>
</evidence>
<proteinExistence type="predicted"/>
<feature type="domain" description="Nitroreductase" evidence="4">
    <location>
        <begin position="7"/>
        <end position="167"/>
    </location>
</feature>
<protein>
    <submittedName>
        <fullName evidence="5">NADPH-dependent oxidoreductase</fullName>
        <ecNumber evidence="5">1.6.-.-</ecNumber>
    </submittedName>
</protein>
<dbReference type="InterPro" id="IPR000415">
    <property type="entry name" value="Nitroreductase-like"/>
</dbReference>
<dbReference type="GeneID" id="78454540"/>
<reference evidence="5 6" key="1">
    <citation type="submission" date="2018-06" db="EMBL/GenBank/DDBJ databases">
        <authorList>
            <consortium name="Pathogen Informatics"/>
            <person name="Doyle S."/>
        </authorList>
    </citation>
    <scope>NUCLEOTIDE SEQUENCE [LARGE SCALE GENOMIC DNA]</scope>
    <source>
        <strain evidence="5 6">NCTC12112</strain>
    </source>
</reference>
<dbReference type="Pfam" id="PF00881">
    <property type="entry name" value="Nitroreductase"/>
    <property type="match status" value="1"/>
</dbReference>
<keyword evidence="1" id="KW-0285">Flavoprotein</keyword>